<dbReference type="InterPro" id="IPR019821">
    <property type="entry name" value="Kinesin_motor_CS"/>
</dbReference>
<keyword evidence="7" id="KW-0175">Coiled coil</keyword>
<dbReference type="PROSITE" id="PS50067">
    <property type="entry name" value="KINESIN_MOTOR_2"/>
    <property type="match status" value="1"/>
</dbReference>
<feature type="compositionally biased region" description="Basic and acidic residues" evidence="8">
    <location>
        <begin position="727"/>
        <end position="736"/>
    </location>
</feature>
<dbReference type="GO" id="GO:0005524">
    <property type="term" value="F:ATP binding"/>
    <property type="evidence" value="ECO:0007669"/>
    <property type="project" value="UniProtKB-UniRule"/>
</dbReference>
<comment type="caution">
    <text evidence="10">The sequence shown here is derived from an EMBL/GenBank/DDBJ whole genome shotgun (WGS) entry which is preliminary data.</text>
</comment>
<evidence type="ECO:0000256" key="7">
    <source>
        <dbReference type="SAM" id="Coils"/>
    </source>
</evidence>
<name>A0A5N6JT89_MONLA</name>
<keyword evidence="1 6" id="KW-0493">Microtubule</keyword>
<dbReference type="PROSITE" id="PS00411">
    <property type="entry name" value="KINESIN_MOTOR_1"/>
    <property type="match status" value="1"/>
</dbReference>
<dbReference type="Gene3D" id="3.40.850.10">
    <property type="entry name" value="Kinesin motor domain"/>
    <property type="match status" value="1"/>
</dbReference>
<dbReference type="AlphaFoldDB" id="A0A5N6JT89"/>
<evidence type="ECO:0000313" key="10">
    <source>
        <dbReference type="EMBL" id="KAB8291075.1"/>
    </source>
</evidence>
<dbReference type="PANTHER" id="PTHR24115:SF1008">
    <property type="entry name" value="KINESIN-LIKE PROTEIN SUBITO"/>
    <property type="match status" value="1"/>
</dbReference>
<reference evidence="10 11" key="1">
    <citation type="submission" date="2019-06" db="EMBL/GenBank/DDBJ databases">
        <title>Genome Sequence of the Brown Rot Fungal Pathogen Monilinia laxa.</title>
        <authorList>
            <person name="De Miccolis Angelini R.M."/>
            <person name="Landi L."/>
            <person name="Abate D."/>
            <person name="Pollastro S."/>
            <person name="Romanazzi G."/>
            <person name="Faretra F."/>
        </authorList>
    </citation>
    <scope>NUCLEOTIDE SEQUENCE [LARGE SCALE GENOMIC DNA]</scope>
    <source>
        <strain evidence="10 11">Mlax316</strain>
    </source>
</reference>
<feature type="region of interest" description="Disordered" evidence="8">
    <location>
        <begin position="704"/>
        <end position="736"/>
    </location>
</feature>
<dbReference type="GO" id="GO:0005634">
    <property type="term" value="C:nucleus"/>
    <property type="evidence" value="ECO:0007669"/>
    <property type="project" value="TreeGrafter"/>
</dbReference>
<accession>A0A5N6JT89</accession>
<evidence type="ECO:0000256" key="2">
    <source>
        <dbReference type="ARBA" id="ARBA00022741"/>
    </source>
</evidence>
<evidence type="ECO:0000256" key="1">
    <source>
        <dbReference type="ARBA" id="ARBA00022701"/>
    </source>
</evidence>
<feature type="binding site" evidence="5">
    <location>
        <begin position="121"/>
        <end position="128"/>
    </location>
    <ligand>
        <name>ATP</name>
        <dbReference type="ChEBI" id="CHEBI:30616"/>
    </ligand>
</feature>
<feature type="region of interest" description="Disordered" evidence="8">
    <location>
        <begin position="45"/>
        <end position="67"/>
    </location>
</feature>
<keyword evidence="11" id="KW-1185">Reference proteome</keyword>
<gene>
    <name evidence="10" type="ORF">EYC80_009763</name>
</gene>
<dbReference type="GO" id="GO:0003777">
    <property type="term" value="F:microtubule motor activity"/>
    <property type="evidence" value="ECO:0007669"/>
    <property type="project" value="InterPro"/>
</dbReference>
<dbReference type="FunFam" id="3.40.850.10:FF:000120">
    <property type="entry name" value="Kinesin family protein"/>
    <property type="match status" value="1"/>
</dbReference>
<dbReference type="PRINTS" id="PR00380">
    <property type="entry name" value="KINESINHEAVY"/>
</dbReference>
<dbReference type="InterPro" id="IPR036961">
    <property type="entry name" value="Kinesin_motor_dom_sf"/>
</dbReference>
<keyword evidence="3 5" id="KW-0067">ATP-binding</keyword>
<feature type="compositionally biased region" description="Polar residues" evidence="8">
    <location>
        <begin position="501"/>
        <end position="518"/>
    </location>
</feature>
<feature type="region of interest" description="Disordered" evidence="8">
    <location>
        <begin position="635"/>
        <end position="655"/>
    </location>
</feature>
<dbReference type="EMBL" id="VIGI01000015">
    <property type="protein sequence ID" value="KAB8291075.1"/>
    <property type="molecule type" value="Genomic_DNA"/>
</dbReference>
<feature type="compositionally biased region" description="Polar residues" evidence="8">
    <location>
        <begin position="196"/>
        <end position="212"/>
    </location>
</feature>
<evidence type="ECO:0000256" key="3">
    <source>
        <dbReference type="ARBA" id="ARBA00022840"/>
    </source>
</evidence>
<dbReference type="FunFam" id="3.40.850.10:FF:000091">
    <property type="entry name" value="Kinesin family protein"/>
    <property type="match status" value="1"/>
</dbReference>
<protein>
    <recommendedName>
        <fullName evidence="6">Kinesin-like protein</fullName>
    </recommendedName>
</protein>
<evidence type="ECO:0000256" key="6">
    <source>
        <dbReference type="RuleBase" id="RU000394"/>
    </source>
</evidence>
<organism evidence="10 11">
    <name type="scientific">Monilinia laxa</name>
    <name type="common">Brown rot fungus</name>
    <name type="synonym">Sclerotinia laxa</name>
    <dbReference type="NCBI Taxonomy" id="61186"/>
    <lineage>
        <taxon>Eukaryota</taxon>
        <taxon>Fungi</taxon>
        <taxon>Dikarya</taxon>
        <taxon>Ascomycota</taxon>
        <taxon>Pezizomycotina</taxon>
        <taxon>Leotiomycetes</taxon>
        <taxon>Helotiales</taxon>
        <taxon>Sclerotiniaceae</taxon>
        <taxon>Monilinia</taxon>
    </lineage>
</organism>
<dbReference type="Pfam" id="PF00225">
    <property type="entry name" value="Kinesin"/>
    <property type="match status" value="1"/>
</dbReference>
<evidence type="ECO:0000256" key="4">
    <source>
        <dbReference type="ARBA" id="ARBA00023175"/>
    </source>
</evidence>
<feature type="coiled-coil region" evidence="7">
    <location>
        <begin position="526"/>
        <end position="574"/>
    </location>
</feature>
<dbReference type="GO" id="GO:0016887">
    <property type="term" value="F:ATP hydrolysis activity"/>
    <property type="evidence" value="ECO:0007669"/>
    <property type="project" value="TreeGrafter"/>
</dbReference>
<evidence type="ECO:0000256" key="5">
    <source>
        <dbReference type="PROSITE-ProRule" id="PRU00283"/>
    </source>
</evidence>
<dbReference type="OrthoDB" id="123929at2759"/>
<evidence type="ECO:0000256" key="8">
    <source>
        <dbReference type="SAM" id="MobiDB-lite"/>
    </source>
</evidence>
<feature type="domain" description="Kinesin motor" evidence="9">
    <location>
        <begin position="12"/>
        <end position="474"/>
    </location>
</feature>
<dbReference type="PANTHER" id="PTHR24115">
    <property type="entry name" value="KINESIN-RELATED"/>
    <property type="match status" value="1"/>
</dbReference>
<dbReference type="SMART" id="SM00129">
    <property type="entry name" value="KISc"/>
    <property type="match status" value="1"/>
</dbReference>
<dbReference type="GO" id="GO:0005871">
    <property type="term" value="C:kinesin complex"/>
    <property type="evidence" value="ECO:0007669"/>
    <property type="project" value="TreeGrafter"/>
</dbReference>
<feature type="region of interest" description="Disordered" evidence="8">
    <location>
        <begin position="195"/>
        <end position="230"/>
    </location>
</feature>
<feature type="compositionally biased region" description="Low complexity" evidence="8">
    <location>
        <begin position="213"/>
        <end position="223"/>
    </location>
</feature>
<evidence type="ECO:0000313" key="11">
    <source>
        <dbReference type="Proteomes" id="UP000326757"/>
    </source>
</evidence>
<dbReference type="InterPro" id="IPR027417">
    <property type="entry name" value="P-loop_NTPase"/>
</dbReference>
<dbReference type="InterPro" id="IPR001752">
    <property type="entry name" value="Kinesin_motor_dom"/>
</dbReference>
<evidence type="ECO:0000259" key="9">
    <source>
        <dbReference type="PROSITE" id="PS50067"/>
    </source>
</evidence>
<dbReference type="Proteomes" id="UP000326757">
    <property type="component" value="Unassembled WGS sequence"/>
</dbReference>
<keyword evidence="2 5" id="KW-0547">Nucleotide-binding</keyword>
<dbReference type="GO" id="GO:0008017">
    <property type="term" value="F:microtubule binding"/>
    <property type="evidence" value="ECO:0007669"/>
    <property type="project" value="InterPro"/>
</dbReference>
<dbReference type="InterPro" id="IPR027640">
    <property type="entry name" value="Kinesin-like_fam"/>
</dbReference>
<comment type="similarity">
    <text evidence="5 6">Belongs to the TRAFAC class myosin-kinesin ATPase superfamily. Kinesin family.</text>
</comment>
<sequence>MEPPTTNSKSSLFQVYLRLRPPQLSTQHLYPTLPTPDRFLTVEEPTEEQLEDGTAPPTHITLNPPNDNRRRAVEKFAFTRVFEEESSQLDLFHGTGVLPLVEGVLGPEGGEGRDGLLATLGVTGSGKSHTILGSRSQRGLTQLALDLLFRSIDNNILDVKSHPGLNGSIASSDPSEAQIMSARIFLDTYYFDPASSRGSSRAPTPQVGDSYQPTPRRTIPTRPSALPSSPDITGITVDVDHHAEYAVLISMYEVYNDRIFDLLMPAGPNKSTKESRRRSLLFKPTEQSPDRKVVAGLRKIICGSMKDALMVLEAGLNERRVAGTNSNSTSSRSHGFFCVEVKKRRRARTPGPWVGSSLTIVDLAGSERARDAKTAGATLAEAGKINESLMYLGQCLQMQSDLENNAKPNLVPFRQCKLTELLFSNSFPLNSSKPALTAHHRNPQRGIMIVTADPLGDFNATSQILRYSALAKEITVPRVPSITATILGSSQSSDKHPELTSPHSPTYSRYRNGPSHTPTETERETMEIAALEIARMSEEIDGLRAELERETRLRMKSEAHLQSMEDRMLELEMDIREECFEEMERRIQEEGRKWMARLEEHGEREEEWRDQNQISDATTRLEMENAKLLREVDRLKRELNSRSPTKPRKPSSRILMESRTHAMDKSALPVPNDSEGQALELRESMARLKVDDVEVGDIKNGTGKLRIKKNSASTGSPTKRVRKLTTRKWDMGDDDL</sequence>
<proteinExistence type="inferred from homology"/>
<feature type="region of interest" description="Disordered" evidence="8">
    <location>
        <begin position="487"/>
        <end position="524"/>
    </location>
</feature>
<dbReference type="GO" id="GO:0007018">
    <property type="term" value="P:microtubule-based movement"/>
    <property type="evidence" value="ECO:0007669"/>
    <property type="project" value="InterPro"/>
</dbReference>
<dbReference type="SUPFAM" id="SSF52540">
    <property type="entry name" value="P-loop containing nucleoside triphosphate hydrolases"/>
    <property type="match status" value="1"/>
</dbReference>
<keyword evidence="4 5" id="KW-0505">Motor protein</keyword>
<dbReference type="GO" id="GO:0005874">
    <property type="term" value="C:microtubule"/>
    <property type="evidence" value="ECO:0007669"/>
    <property type="project" value="UniProtKB-KW"/>
</dbReference>